<evidence type="ECO:0000259" key="6">
    <source>
        <dbReference type="Pfam" id="PF06544"/>
    </source>
</evidence>
<dbReference type="InterPro" id="IPR013881">
    <property type="entry name" value="Pre-mRNA_splic_Prp3_dom"/>
</dbReference>
<organism evidence="8">
    <name type="scientific">Chlamydomonas euryale</name>
    <dbReference type="NCBI Taxonomy" id="1486919"/>
    <lineage>
        <taxon>Eukaryota</taxon>
        <taxon>Viridiplantae</taxon>
        <taxon>Chlorophyta</taxon>
        <taxon>core chlorophytes</taxon>
        <taxon>Chlorophyceae</taxon>
        <taxon>CS clade</taxon>
        <taxon>Chlamydomonadales</taxon>
        <taxon>Chlamydomonadaceae</taxon>
        <taxon>Chlamydomonas</taxon>
    </lineage>
</organism>
<name>A0A7R9VSC8_9CHLO</name>
<dbReference type="CDD" id="cd24162">
    <property type="entry name" value="Prp3_C"/>
    <property type="match status" value="1"/>
</dbReference>
<evidence type="ECO:0000256" key="4">
    <source>
        <dbReference type="ARBA" id="ARBA00023242"/>
    </source>
</evidence>
<dbReference type="InterPro" id="IPR010541">
    <property type="entry name" value="Prp3_C"/>
</dbReference>
<dbReference type="PANTHER" id="PTHR14212">
    <property type="entry name" value="U4/U6-ASSOCIATED RNA SPLICING FACTOR-RELATED"/>
    <property type="match status" value="1"/>
</dbReference>
<dbReference type="PANTHER" id="PTHR14212:SF0">
    <property type="entry name" value="U4_U6 SMALL NUCLEAR RIBONUCLEOPROTEIN PRP3"/>
    <property type="match status" value="1"/>
</dbReference>
<proteinExistence type="predicted"/>
<evidence type="ECO:0000313" key="8">
    <source>
        <dbReference type="EMBL" id="CAD8303805.1"/>
    </source>
</evidence>
<evidence type="ECO:0000256" key="2">
    <source>
        <dbReference type="ARBA" id="ARBA00022664"/>
    </source>
</evidence>
<evidence type="ECO:0000259" key="7">
    <source>
        <dbReference type="Pfam" id="PF08572"/>
    </source>
</evidence>
<accession>A0A7R9VSC8</accession>
<dbReference type="AlphaFoldDB" id="A0A7R9VSC8"/>
<keyword evidence="3" id="KW-0508">mRNA splicing</keyword>
<gene>
    <name evidence="8" type="ORF">CEUR00632_LOCUS17262</name>
</gene>
<dbReference type="InterPro" id="IPR027104">
    <property type="entry name" value="Prp3"/>
</dbReference>
<sequence>MVEKREAGDEGDGSMAKKPRLEAGGGAPGGDGVKKPAISMDALEKAKKALQLQKQLKEKMKNLPQLQKPAAPSAATGAASAGAAQSTMLAAAAAKAAQIAAGMSVPPTVPAAVLPGVMPGVRPSVRPPAVPGGFRPAPLRLDAQGREIDENGNLVVRAVQPVSTLKVNLPGRVAEALKEERGAPSTLDTRMPSASELEADPGFDPRMAPASDRRMQRPKKATFDFVQEGSLQKQAEMMRLRNKFGDAAVKRRAALPSGPIGPTANPNLVPIGDPNMVPIGTRRPTEAVPADDEAAAPKVVEPPPPEVEWWDRALLLSGSYARDVPSDPAEPVTIKEAKLTIYVEHPVPLEPPAEAPPPPPQPLKLTKKEMKKLRTQRRAAREKEKQDLIRQGLLEPPKPKIKIANLYRVLGEQAVADPTAMEKEARKQMAERQSAHEDRNLARKLLPEEKREKKLKKLFDDTETETITSVYKLARLDNRQHKFKVDINAKENHLTGMLLLNDQFCLVIVEGCPKSIKRFMKLMLRRIQWEEEPEKADDEDGDAMDEEPRDPNTCDLVWQGVVKQQAFHNFRIVKTTDAASAKALLESHEVGHYWDTAANYNRDEAPQVRLD</sequence>
<dbReference type="Pfam" id="PF08572">
    <property type="entry name" value="PRP3"/>
    <property type="match status" value="1"/>
</dbReference>
<dbReference type="GO" id="GO:0000398">
    <property type="term" value="P:mRNA splicing, via spliceosome"/>
    <property type="evidence" value="ECO:0007669"/>
    <property type="project" value="InterPro"/>
</dbReference>
<protein>
    <submittedName>
        <fullName evidence="8">Uncharacterized protein</fullName>
    </submittedName>
</protein>
<dbReference type="Pfam" id="PF06544">
    <property type="entry name" value="Prp3_C"/>
    <property type="match status" value="1"/>
</dbReference>
<feature type="domain" description="Pre-mRNA-splicing factor 3" evidence="7">
    <location>
        <begin position="201"/>
        <end position="445"/>
    </location>
</feature>
<dbReference type="EMBL" id="HBEC01037167">
    <property type="protein sequence ID" value="CAD8303805.1"/>
    <property type="molecule type" value="Transcribed_RNA"/>
</dbReference>
<evidence type="ECO:0000256" key="1">
    <source>
        <dbReference type="ARBA" id="ARBA00004123"/>
    </source>
</evidence>
<reference evidence="8" key="1">
    <citation type="submission" date="2021-01" db="EMBL/GenBank/DDBJ databases">
        <authorList>
            <person name="Corre E."/>
            <person name="Pelletier E."/>
            <person name="Niang G."/>
            <person name="Scheremetjew M."/>
            <person name="Finn R."/>
            <person name="Kale V."/>
            <person name="Holt S."/>
            <person name="Cochrane G."/>
            <person name="Meng A."/>
            <person name="Brown T."/>
            <person name="Cohen L."/>
        </authorList>
    </citation>
    <scope>NUCLEOTIDE SEQUENCE</scope>
    <source>
        <strain evidence="8">CCMP219</strain>
    </source>
</reference>
<feature type="domain" description="Small nuclear ribonucleoprotein Prp3 C-terminal" evidence="6">
    <location>
        <begin position="469"/>
        <end position="597"/>
    </location>
</feature>
<evidence type="ECO:0000256" key="5">
    <source>
        <dbReference type="SAM" id="MobiDB-lite"/>
    </source>
</evidence>
<dbReference type="GO" id="GO:0046540">
    <property type="term" value="C:U4/U6 x U5 tri-snRNP complex"/>
    <property type="evidence" value="ECO:0007669"/>
    <property type="project" value="InterPro"/>
</dbReference>
<evidence type="ECO:0000256" key="3">
    <source>
        <dbReference type="ARBA" id="ARBA00023187"/>
    </source>
</evidence>
<comment type="subcellular location">
    <subcellularLocation>
        <location evidence="1">Nucleus</location>
    </subcellularLocation>
</comment>
<feature type="region of interest" description="Disordered" evidence="5">
    <location>
        <begin position="180"/>
        <end position="217"/>
    </location>
</feature>
<keyword evidence="4" id="KW-0539">Nucleus</keyword>
<feature type="region of interest" description="Disordered" evidence="5">
    <location>
        <begin position="1"/>
        <end position="40"/>
    </location>
</feature>
<keyword evidence="2" id="KW-0507">mRNA processing</keyword>